<dbReference type="CDD" id="cd00487">
    <property type="entry name" value="Pep_deformylase"/>
    <property type="match status" value="1"/>
</dbReference>
<feature type="binding site" evidence="2">
    <location>
        <position position="98"/>
    </location>
    <ligand>
        <name>Fe cation</name>
        <dbReference type="ChEBI" id="CHEBI:24875"/>
    </ligand>
</feature>
<dbReference type="Gene3D" id="3.90.45.10">
    <property type="entry name" value="Peptide deformylase"/>
    <property type="match status" value="1"/>
</dbReference>
<evidence type="ECO:0000313" key="4">
    <source>
        <dbReference type="Proteomes" id="UP000479132"/>
    </source>
</evidence>
<dbReference type="HAMAP" id="MF_00163">
    <property type="entry name" value="Pep_deformylase"/>
    <property type="match status" value="1"/>
</dbReference>
<dbReference type="InterPro" id="IPR036821">
    <property type="entry name" value="Peptide_deformylase_sf"/>
</dbReference>
<comment type="cofactor">
    <cofactor evidence="2">
        <name>Fe(2+)</name>
        <dbReference type="ChEBI" id="CHEBI:29033"/>
    </cofactor>
    <text evidence="2">Binds 1 Fe(2+) ion.</text>
</comment>
<dbReference type="PRINTS" id="PR01576">
    <property type="entry name" value="PDEFORMYLASE"/>
</dbReference>
<dbReference type="EMBL" id="JAALLS010000020">
    <property type="protein sequence ID" value="NGP89441.1"/>
    <property type="molecule type" value="Genomic_DNA"/>
</dbReference>
<keyword evidence="2" id="KW-0648">Protein biosynthesis</keyword>
<evidence type="ECO:0000256" key="1">
    <source>
        <dbReference type="ARBA" id="ARBA00010759"/>
    </source>
</evidence>
<reference evidence="3 4" key="1">
    <citation type="submission" date="2020-02" db="EMBL/GenBank/DDBJ databases">
        <title>Aliifodinibius halophilus 2W32, complete genome.</title>
        <authorList>
            <person name="Li Y."/>
            <person name="Wu S."/>
        </authorList>
    </citation>
    <scope>NUCLEOTIDE SEQUENCE [LARGE SCALE GENOMIC DNA]</scope>
    <source>
        <strain evidence="3 4">2W32</strain>
    </source>
</reference>
<keyword evidence="4" id="KW-1185">Reference proteome</keyword>
<dbReference type="SUPFAM" id="SSF56420">
    <property type="entry name" value="Peptide deformylase"/>
    <property type="match status" value="1"/>
</dbReference>
<feature type="binding site" evidence="2">
    <location>
        <position position="140"/>
    </location>
    <ligand>
        <name>Fe cation</name>
        <dbReference type="ChEBI" id="CHEBI:24875"/>
    </ligand>
</feature>
<keyword evidence="2" id="KW-0408">Iron</keyword>
<accession>A0A6M1TBT1</accession>
<evidence type="ECO:0000256" key="2">
    <source>
        <dbReference type="HAMAP-Rule" id="MF_00163"/>
    </source>
</evidence>
<name>A0A6M1TBT1_9BACT</name>
<dbReference type="GO" id="GO:0046872">
    <property type="term" value="F:metal ion binding"/>
    <property type="evidence" value="ECO:0007669"/>
    <property type="project" value="UniProtKB-KW"/>
</dbReference>
<dbReference type="AlphaFoldDB" id="A0A6M1TBT1"/>
<dbReference type="NCBIfam" id="NF001159">
    <property type="entry name" value="PRK00150.1-3"/>
    <property type="match status" value="1"/>
</dbReference>
<dbReference type="PANTHER" id="PTHR10458:SF22">
    <property type="entry name" value="PEPTIDE DEFORMYLASE"/>
    <property type="match status" value="1"/>
</dbReference>
<organism evidence="3 4">
    <name type="scientific">Fodinibius halophilus</name>
    <dbReference type="NCBI Taxonomy" id="1736908"/>
    <lineage>
        <taxon>Bacteria</taxon>
        <taxon>Pseudomonadati</taxon>
        <taxon>Balneolota</taxon>
        <taxon>Balneolia</taxon>
        <taxon>Balneolales</taxon>
        <taxon>Balneolaceae</taxon>
        <taxon>Fodinibius</taxon>
    </lineage>
</organism>
<dbReference type="Proteomes" id="UP000479132">
    <property type="component" value="Unassembled WGS sequence"/>
</dbReference>
<feature type="active site" evidence="2">
    <location>
        <position position="141"/>
    </location>
</feature>
<dbReference type="EC" id="3.5.1.88" evidence="2"/>
<dbReference type="GO" id="GO:0042586">
    <property type="term" value="F:peptide deformylase activity"/>
    <property type="evidence" value="ECO:0007669"/>
    <property type="project" value="UniProtKB-UniRule"/>
</dbReference>
<dbReference type="PANTHER" id="PTHR10458">
    <property type="entry name" value="PEPTIDE DEFORMYLASE"/>
    <property type="match status" value="1"/>
</dbReference>
<dbReference type="Pfam" id="PF01327">
    <property type="entry name" value="Pep_deformylase"/>
    <property type="match status" value="1"/>
</dbReference>
<keyword evidence="2 3" id="KW-0378">Hydrolase</keyword>
<dbReference type="RefSeq" id="WP_165270196.1">
    <property type="nucleotide sequence ID" value="NZ_JAALLS010000020.1"/>
</dbReference>
<dbReference type="InterPro" id="IPR023635">
    <property type="entry name" value="Peptide_deformylase"/>
</dbReference>
<sequence length="188" mass="21190">MSVLPIVTYDDEVLRKEAKPVEENSEELQALIEDMFDTMYNSDGVGLAAPQIGKLLRIFVADADPMTDEDGPTYGPIAMINPEITFESDREIDMDEGCLSIPGVNATVSRPEKIVVNYLDNNFKEQEFEVGGWWSRVIQHEADHLDGILFLDHLSLFKRKLLSSKLKEIAKGEKEIDYPVVSKKAQTQ</sequence>
<comment type="similarity">
    <text evidence="1 2">Belongs to the polypeptide deformylase family.</text>
</comment>
<dbReference type="PIRSF" id="PIRSF004749">
    <property type="entry name" value="Pep_def"/>
    <property type="match status" value="1"/>
</dbReference>
<dbReference type="GO" id="GO:0006412">
    <property type="term" value="P:translation"/>
    <property type="evidence" value="ECO:0007669"/>
    <property type="project" value="UniProtKB-UniRule"/>
</dbReference>
<proteinExistence type="inferred from homology"/>
<comment type="caution">
    <text evidence="3">The sequence shown here is derived from an EMBL/GenBank/DDBJ whole genome shotgun (WGS) entry which is preliminary data.</text>
</comment>
<comment type="function">
    <text evidence="2">Removes the formyl group from the N-terminal Met of newly synthesized proteins. Requires at least a dipeptide for an efficient rate of reaction. N-terminal L-methionine is a prerequisite for activity but the enzyme has broad specificity at other positions.</text>
</comment>
<feature type="binding site" evidence="2">
    <location>
        <position position="144"/>
    </location>
    <ligand>
        <name>Fe cation</name>
        <dbReference type="ChEBI" id="CHEBI:24875"/>
    </ligand>
</feature>
<dbReference type="NCBIfam" id="TIGR00079">
    <property type="entry name" value="pept_deformyl"/>
    <property type="match status" value="1"/>
</dbReference>
<comment type="catalytic activity">
    <reaction evidence="2">
        <text>N-terminal N-formyl-L-methionyl-[peptide] + H2O = N-terminal L-methionyl-[peptide] + formate</text>
        <dbReference type="Rhea" id="RHEA:24420"/>
        <dbReference type="Rhea" id="RHEA-COMP:10639"/>
        <dbReference type="Rhea" id="RHEA-COMP:10640"/>
        <dbReference type="ChEBI" id="CHEBI:15377"/>
        <dbReference type="ChEBI" id="CHEBI:15740"/>
        <dbReference type="ChEBI" id="CHEBI:49298"/>
        <dbReference type="ChEBI" id="CHEBI:64731"/>
        <dbReference type="EC" id="3.5.1.88"/>
    </reaction>
</comment>
<gene>
    <name evidence="2 3" type="primary">def</name>
    <name evidence="3" type="ORF">G3569_13865</name>
</gene>
<protein>
    <recommendedName>
        <fullName evidence="2">Peptide deformylase</fullName>
        <shortName evidence="2">PDF</shortName>
        <ecNumber evidence="2">3.5.1.88</ecNumber>
    </recommendedName>
    <alternativeName>
        <fullName evidence="2">Polypeptide deformylase</fullName>
    </alternativeName>
</protein>
<keyword evidence="2" id="KW-0479">Metal-binding</keyword>
<evidence type="ECO:0000313" key="3">
    <source>
        <dbReference type="EMBL" id="NGP89441.1"/>
    </source>
</evidence>